<accession>A0ACC6PHB5</accession>
<dbReference type="Proteomes" id="UP001380953">
    <property type="component" value="Unassembled WGS sequence"/>
</dbReference>
<protein>
    <submittedName>
        <fullName evidence="1">PQQ-binding-like beta-propeller repeat protein</fullName>
    </submittedName>
</protein>
<gene>
    <name evidence="1" type="ORF">WKI47_20050</name>
</gene>
<proteinExistence type="predicted"/>
<dbReference type="EMBL" id="JBBKAR010000050">
    <property type="protein sequence ID" value="MEJ8306202.1"/>
    <property type="molecule type" value="Genomic_DNA"/>
</dbReference>
<evidence type="ECO:0000313" key="2">
    <source>
        <dbReference type="Proteomes" id="UP001380953"/>
    </source>
</evidence>
<organism evidence="1 2">
    <name type="scientific">Saccharibacillus sacchari</name>
    <dbReference type="NCBI Taxonomy" id="456493"/>
    <lineage>
        <taxon>Bacteria</taxon>
        <taxon>Bacillati</taxon>
        <taxon>Bacillota</taxon>
        <taxon>Bacilli</taxon>
        <taxon>Bacillales</taxon>
        <taxon>Paenibacillaceae</taxon>
        <taxon>Saccharibacillus</taxon>
    </lineage>
</organism>
<name>A0ACC6PHB5_9BACL</name>
<sequence length="439" mass="47815">MNTRRKITSLFLVIGLTSSMLSAVSAAPVTSYSAPTLSETNTIQALKPLWSVEKDPVDQAFSAVASGNTVIYVHEGKLRGINAATGKTQWSSSSLPSSEWVKGNGTLYFIDQKGILISLNPKTGKPLWKTNTGMSASNPSFTISLINGTLYVGGPFTLQAYNPVNGKRLWKQKTESEYGGPAIQGLYDGVLVASMTVSGALTVDQYSGYNPKTGKKLWESGGNNGPVLASRNGYLYVRDQYPMSSPDHALVLNKINIKTGKATKHYEYVQVQDGMFQTANEVFVDGDDLYIAMRKYSEGTLEGFSSMLYRFKLDQDPDKQTPVIYEGKGDFLAGPYLNRFFVQKDLQFKSIALNGKTSASYDIPLNPVSRLDLIENNAYVGMSDGKFYPIDIPSGKTLGVVDTDSRIYGQTLIVGSTILIQAEGKLIAVKRPAVSKKTS</sequence>
<keyword evidence="2" id="KW-1185">Reference proteome</keyword>
<reference evidence="1" key="1">
    <citation type="submission" date="2024-03" db="EMBL/GenBank/DDBJ databases">
        <title>Whole genome sequecning of epiphytes from Marcgravia umbellata leaves.</title>
        <authorList>
            <person name="Kumar G."/>
            <person name="Savka M.A."/>
        </authorList>
    </citation>
    <scope>NUCLEOTIDE SEQUENCE</scope>
    <source>
        <strain evidence="1">RIT_BL5</strain>
    </source>
</reference>
<evidence type="ECO:0000313" key="1">
    <source>
        <dbReference type="EMBL" id="MEJ8306202.1"/>
    </source>
</evidence>
<comment type="caution">
    <text evidence="1">The sequence shown here is derived from an EMBL/GenBank/DDBJ whole genome shotgun (WGS) entry which is preliminary data.</text>
</comment>